<accession>A0A543HTV8</accession>
<keyword evidence="1" id="KW-0472">Membrane</keyword>
<dbReference type="Proteomes" id="UP000316747">
    <property type="component" value="Unassembled WGS sequence"/>
</dbReference>
<dbReference type="Pfam" id="PF19607">
    <property type="entry name" value="DUF6112"/>
    <property type="match status" value="1"/>
</dbReference>
<keyword evidence="3" id="KW-1185">Reference proteome</keyword>
<sequence length="99" mass="9562">MAASFLLALPVDVSPNTTGLPGIAALERIVGGLLTIGLVAAVAGVAMSAIAWAIGSHSSNPHVAGRGKTGILVSVAAAMLIGAANALVNFFNAAGSAVQ</sequence>
<feature type="transmembrane region" description="Helical" evidence="1">
    <location>
        <begin position="29"/>
        <end position="50"/>
    </location>
</feature>
<proteinExistence type="predicted"/>
<organism evidence="2 3">
    <name type="scientific">Humibacillus xanthopallidus</name>
    <dbReference type="NCBI Taxonomy" id="412689"/>
    <lineage>
        <taxon>Bacteria</taxon>
        <taxon>Bacillati</taxon>
        <taxon>Actinomycetota</taxon>
        <taxon>Actinomycetes</taxon>
        <taxon>Micrococcales</taxon>
        <taxon>Intrasporangiaceae</taxon>
        <taxon>Humibacillus</taxon>
    </lineage>
</organism>
<evidence type="ECO:0008006" key="4">
    <source>
        <dbReference type="Google" id="ProtNLM"/>
    </source>
</evidence>
<protein>
    <recommendedName>
        <fullName evidence="4">Integral membrane protein</fullName>
    </recommendedName>
</protein>
<comment type="caution">
    <text evidence="2">The sequence shown here is derived from an EMBL/GenBank/DDBJ whole genome shotgun (WGS) entry which is preliminary data.</text>
</comment>
<dbReference type="InterPro" id="IPR046094">
    <property type="entry name" value="DUF6112"/>
</dbReference>
<reference evidence="2 3" key="1">
    <citation type="submission" date="2019-06" db="EMBL/GenBank/DDBJ databases">
        <title>Genome sequencing of plant associated microbes to promote plant fitness in Sorghum bicolor and Oryza sativa.</title>
        <authorList>
            <person name="Coleman-Derr D."/>
        </authorList>
    </citation>
    <scope>NUCLEOTIDE SEQUENCE [LARGE SCALE GENOMIC DNA]</scope>
    <source>
        <strain evidence="2 3">KV-663</strain>
    </source>
</reference>
<dbReference type="AlphaFoldDB" id="A0A543HTV8"/>
<evidence type="ECO:0000313" key="3">
    <source>
        <dbReference type="Proteomes" id="UP000316747"/>
    </source>
</evidence>
<feature type="transmembrane region" description="Helical" evidence="1">
    <location>
        <begin position="71"/>
        <end position="91"/>
    </location>
</feature>
<name>A0A543HTV8_9MICO</name>
<gene>
    <name evidence="2" type="ORF">FBY41_1745</name>
</gene>
<evidence type="ECO:0000313" key="2">
    <source>
        <dbReference type="EMBL" id="TQM61732.1"/>
    </source>
</evidence>
<keyword evidence="1" id="KW-0812">Transmembrane</keyword>
<dbReference type="EMBL" id="VFPM01000002">
    <property type="protein sequence ID" value="TQM61732.1"/>
    <property type="molecule type" value="Genomic_DNA"/>
</dbReference>
<keyword evidence="1" id="KW-1133">Transmembrane helix</keyword>
<evidence type="ECO:0000256" key="1">
    <source>
        <dbReference type="SAM" id="Phobius"/>
    </source>
</evidence>